<comment type="similarity">
    <text evidence="1 6">Belongs to the peptidase S8 family.</text>
</comment>
<dbReference type="GO" id="GO:0004252">
    <property type="term" value="F:serine-type endopeptidase activity"/>
    <property type="evidence" value="ECO:0007669"/>
    <property type="project" value="UniProtKB-UniRule"/>
</dbReference>
<feature type="active site" description="Charge relay system" evidence="5 6">
    <location>
        <position position="111"/>
    </location>
</feature>
<dbReference type="Pfam" id="PF00082">
    <property type="entry name" value="Peptidase_S8"/>
    <property type="match status" value="2"/>
</dbReference>
<feature type="active site" description="Charge relay system" evidence="5 6">
    <location>
        <position position="183"/>
    </location>
</feature>
<dbReference type="SUPFAM" id="SSF52743">
    <property type="entry name" value="Subtilisin-like"/>
    <property type="match status" value="1"/>
</dbReference>
<feature type="domain" description="Peptidase S8/S53" evidence="8">
    <location>
        <begin position="444"/>
        <end position="542"/>
    </location>
</feature>
<feature type="domain" description="Peptidase S8/S53" evidence="8">
    <location>
        <begin position="102"/>
        <end position="289"/>
    </location>
</feature>
<dbReference type="EMBL" id="FNUZ01000003">
    <property type="protein sequence ID" value="SEG23225.1"/>
    <property type="molecule type" value="Genomic_DNA"/>
</dbReference>
<keyword evidence="4 6" id="KW-0720">Serine protease</keyword>
<name>A0A1H5YHY3_9RHOB</name>
<keyword evidence="3 6" id="KW-0378">Hydrolase</keyword>
<dbReference type="PRINTS" id="PR00723">
    <property type="entry name" value="SUBTILISIN"/>
</dbReference>
<dbReference type="PANTHER" id="PTHR43806:SF11">
    <property type="entry name" value="CEREVISIN-RELATED"/>
    <property type="match status" value="1"/>
</dbReference>
<keyword evidence="2 6" id="KW-0645">Protease</keyword>
<keyword evidence="10" id="KW-1185">Reference proteome</keyword>
<dbReference type="GO" id="GO:0006508">
    <property type="term" value="P:proteolysis"/>
    <property type="evidence" value="ECO:0007669"/>
    <property type="project" value="UniProtKB-KW"/>
</dbReference>
<dbReference type="InterPro" id="IPR000209">
    <property type="entry name" value="Peptidase_S8/S53_dom"/>
</dbReference>
<dbReference type="InterPro" id="IPR036852">
    <property type="entry name" value="Peptidase_S8/S53_dom_sf"/>
</dbReference>
<dbReference type="PROSITE" id="PS51892">
    <property type="entry name" value="SUBTILASE"/>
    <property type="match status" value="1"/>
</dbReference>
<evidence type="ECO:0000256" key="7">
    <source>
        <dbReference type="SAM" id="MobiDB-lite"/>
    </source>
</evidence>
<evidence type="ECO:0000256" key="2">
    <source>
        <dbReference type="ARBA" id="ARBA00022670"/>
    </source>
</evidence>
<evidence type="ECO:0000313" key="10">
    <source>
        <dbReference type="Proteomes" id="UP000236752"/>
    </source>
</evidence>
<feature type="active site" description="Charge relay system" evidence="5 6">
    <location>
        <position position="507"/>
    </location>
</feature>
<evidence type="ECO:0000256" key="1">
    <source>
        <dbReference type="ARBA" id="ARBA00011073"/>
    </source>
</evidence>
<dbReference type="OrthoDB" id="9816306at2"/>
<evidence type="ECO:0000259" key="8">
    <source>
        <dbReference type="Pfam" id="PF00082"/>
    </source>
</evidence>
<dbReference type="Gene3D" id="2.60.120.1290">
    <property type="match status" value="1"/>
</dbReference>
<feature type="region of interest" description="Disordered" evidence="7">
    <location>
        <begin position="451"/>
        <end position="506"/>
    </location>
</feature>
<dbReference type="InterPro" id="IPR015500">
    <property type="entry name" value="Peptidase_S8_subtilisin-rel"/>
</dbReference>
<dbReference type="RefSeq" id="WP_103910430.1">
    <property type="nucleotide sequence ID" value="NZ_FNUZ01000003.1"/>
</dbReference>
<proteinExistence type="inferred from homology"/>
<dbReference type="PANTHER" id="PTHR43806">
    <property type="entry name" value="PEPTIDASE S8"/>
    <property type="match status" value="1"/>
</dbReference>
<evidence type="ECO:0000256" key="6">
    <source>
        <dbReference type="PROSITE-ProRule" id="PRU01240"/>
    </source>
</evidence>
<evidence type="ECO:0000256" key="3">
    <source>
        <dbReference type="ARBA" id="ARBA00022801"/>
    </source>
</evidence>
<organism evidence="9 10">
    <name type="scientific">Thalassococcus halodurans</name>
    <dbReference type="NCBI Taxonomy" id="373675"/>
    <lineage>
        <taxon>Bacteria</taxon>
        <taxon>Pseudomonadati</taxon>
        <taxon>Pseudomonadota</taxon>
        <taxon>Alphaproteobacteria</taxon>
        <taxon>Rhodobacterales</taxon>
        <taxon>Roseobacteraceae</taxon>
        <taxon>Thalassococcus</taxon>
    </lineage>
</organism>
<dbReference type="InterPro" id="IPR050131">
    <property type="entry name" value="Peptidase_S8_subtilisin-like"/>
</dbReference>
<sequence length="575" mass="61930">MDPALRELLADGDPDEIIEAIVRLAPGTNELPEGVCEISRFAEIATVRIRRSDIERVWAHPSTRSLKAPRALQFDGPEMSPESLSQLFDDGVRPRVPLGNRGKGVVVGVIDWGFDFGHPAFRDQNGRSRIRALWDQGAKGPSPRFGYGKVHTRADINAALNTSRPYTALGYHPGKSDRGAGAHGTHVADIAAGTTRPGGGGVAPEADLVFVHLASGPLSGLANLGDSVRLLEAIDFIAEAAGDQPFVINMSIGRHGGPHTGLTLVEQAFDRFLEAAPDRLLVQSAGNYYLARAHTSGRLQPGGTHVIEWQTNPGDRTPNEIEIWYSDRDTFEVQITPPGANKAVAVKLGDARGLYQKDGSEVARLYHRAYDPNTPDHHIEAFLGPEAPSGTWKIELKGQIIEDGRWHAWIERDSGSRRNQSRLPNSSADPRHTIGSICNGFLPIAVGAAAEDSPTARPAPFASSGPTRDGRQKPDLAAPGFRIQAAKSTPRWSSSPRPRTVKMSGASQAAPHVCGIAAAMLSDLPRGLGIHDLRAHLFNLARPWQRPRQADLPRLGAGLLSSRLIAGGDTEFSKE</sequence>
<protein>
    <submittedName>
        <fullName evidence="9">Subtilase family protein</fullName>
    </submittedName>
</protein>
<dbReference type="Gene3D" id="3.40.50.200">
    <property type="entry name" value="Peptidase S8/S53 domain"/>
    <property type="match status" value="1"/>
</dbReference>
<accession>A0A1H5YHY3</accession>
<dbReference type="AlphaFoldDB" id="A0A1H5YHY3"/>
<evidence type="ECO:0000256" key="5">
    <source>
        <dbReference type="PIRSR" id="PIRSR615500-1"/>
    </source>
</evidence>
<reference evidence="9 10" key="1">
    <citation type="submission" date="2016-10" db="EMBL/GenBank/DDBJ databases">
        <authorList>
            <person name="de Groot N.N."/>
        </authorList>
    </citation>
    <scope>NUCLEOTIDE SEQUENCE [LARGE SCALE GENOMIC DNA]</scope>
    <source>
        <strain evidence="9 10">DSM 26915</strain>
    </source>
</reference>
<gene>
    <name evidence="9" type="ORF">SAMN04488045_2088</name>
</gene>
<dbReference type="Proteomes" id="UP000236752">
    <property type="component" value="Unassembled WGS sequence"/>
</dbReference>
<evidence type="ECO:0000313" key="9">
    <source>
        <dbReference type="EMBL" id="SEG23225.1"/>
    </source>
</evidence>
<evidence type="ECO:0000256" key="4">
    <source>
        <dbReference type="ARBA" id="ARBA00022825"/>
    </source>
</evidence>